<keyword evidence="1 4" id="KW-0808">Transferase</keyword>
<dbReference type="InterPro" id="IPR050832">
    <property type="entry name" value="Bact_Acetyltransf"/>
</dbReference>
<dbReference type="Pfam" id="PF00583">
    <property type="entry name" value="Acetyltransf_1"/>
    <property type="match status" value="1"/>
</dbReference>
<evidence type="ECO:0000313" key="4">
    <source>
        <dbReference type="EMBL" id="TCJ05405.1"/>
    </source>
</evidence>
<reference evidence="4 5" key="1">
    <citation type="submission" date="2019-03" db="EMBL/GenBank/DDBJ databases">
        <authorList>
            <person name="Jensen L."/>
            <person name="Storgaard J."/>
            <person name="Sulaj E."/>
            <person name="Schramm A."/>
            <person name="Marshall I.P.G."/>
        </authorList>
    </citation>
    <scope>NUCLEOTIDE SEQUENCE [LARGE SCALE GENOMIC DNA]</scope>
    <source>
        <strain evidence="4 5">2017H2G3</strain>
    </source>
</reference>
<dbReference type="GO" id="GO:0016747">
    <property type="term" value="F:acyltransferase activity, transferring groups other than amino-acyl groups"/>
    <property type="evidence" value="ECO:0007669"/>
    <property type="project" value="InterPro"/>
</dbReference>
<dbReference type="PANTHER" id="PTHR43877">
    <property type="entry name" value="AMINOALKYLPHOSPHONATE N-ACETYLTRANSFERASE-RELATED-RELATED"/>
    <property type="match status" value="1"/>
</dbReference>
<sequence>MSQMTNTIIIDEYREEYALAIAKMWNLSRDSWGGDTRVHTEESVKTKEANAGNIALYLAIDGEEVVGYCSLSEYKEDVDSLYIPLLNVRPDYHGKKIGKMLVMKAVEKTIELGWPRVDLYTWPGNVKAVPLYKKCGFFWEDRDDTTHLMNFIPAVINTPLLKPIFEKVDWYDASIREIEVKPDGLKENGFTYYQYEWKDQQTNACVRFERSGRGISFIETDDYLLELKMADHEVIEEMPQKVELIFVNKTANPVLLKVDGNDHERTESAFKDEIIVEKRAVLSDQVIFKAGEEPSEWNTHPFFSVNVSINGEECELRLGVKPKPPAKLTAKIEGNLSFLGEKKVIELEVENSVKEEAVFDLVFSSDEHVELDRSTFSVSLKKNERKLVAIPFVVKKFGYYQPHIAITAKIENGSEHTFENNLVGIALKGFGEKFGGETKDFWHIYNGSYQVNIRKRDYLITAGRNQQINQPFAFFVPKLGKPYSTELSKKKPAAVDWYFNDTEMIFKMVFHSAEIAGVTLTLYTALYGDGIVKKWAEVENDSKETIQQLYLNQSLYHEKSHVYFPLEKDVIEFSEIKAVDFGDIHSHHLTGNWYFTKDHGEPIGLCWPTECKANLEGWQFYLEYELGAIQPKECKRLEPCYLSIGAFRTWQEQMAFANKVSNVVLSQSISEKALKLENNNPVVYTDQLALELRTSRTSFINGPIELFINGESKLSAQISSAEERTKFQASISVIDAQPISIITGSIQSDSTTTSLNQLMIVPKGKVEAFTEAGQGITSYVLDNGIIRIKAAPEFYPGLYSLIYHENEWFDTSFPEKVAKGWWNPWAGGMKTSPAQLNTFSLMKECTTAEFMDIEDKHGNQWSSIALHTKIGNHPIWKGLQYTQFFALLPGVPVLAYFVKIVDSGGKSLLSEILETDLFLTGDSLKDLTAISQFSDKKINAGIEEQGLNLKNVSYINSENRTEKLYHIEGEENVIFEGYMNKEAFEVILLQEIKNTTKPGFILFDQREISKTILESLRGIVF</sequence>
<dbReference type="InterPro" id="IPR000182">
    <property type="entry name" value="GNAT_dom"/>
</dbReference>
<keyword evidence="2" id="KW-0012">Acyltransferase</keyword>
<dbReference type="AlphaFoldDB" id="A0A4R1AZG6"/>
<comment type="caution">
    <text evidence="4">The sequence shown here is derived from an EMBL/GenBank/DDBJ whole genome shotgun (WGS) entry which is preliminary data.</text>
</comment>
<accession>A0A4R1AZG6</accession>
<dbReference type="STRING" id="1742358.GCA_001439605_04839"/>
<dbReference type="SUPFAM" id="SSF55729">
    <property type="entry name" value="Acyl-CoA N-acyltransferases (Nat)"/>
    <property type="match status" value="1"/>
</dbReference>
<dbReference type="PROSITE" id="PS51186">
    <property type="entry name" value="GNAT"/>
    <property type="match status" value="1"/>
</dbReference>
<dbReference type="EMBL" id="SJTH01000004">
    <property type="protein sequence ID" value="TCJ05405.1"/>
    <property type="molecule type" value="Genomic_DNA"/>
</dbReference>
<gene>
    <name evidence="4" type="ORF">E0Y62_04445</name>
</gene>
<dbReference type="RefSeq" id="WP_131236255.1">
    <property type="nucleotide sequence ID" value="NZ_SJTH01000004.1"/>
</dbReference>
<feature type="domain" description="N-acetyltransferase" evidence="3">
    <location>
        <begin position="8"/>
        <end position="159"/>
    </location>
</feature>
<dbReference type="Gene3D" id="3.40.630.30">
    <property type="match status" value="1"/>
</dbReference>
<evidence type="ECO:0000256" key="1">
    <source>
        <dbReference type="ARBA" id="ARBA00022679"/>
    </source>
</evidence>
<proteinExistence type="predicted"/>
<dbReference type="Proteomes" id="UP000293846">
    <property type="component" value="Unassembled WGS sequence"/>
</dbReference>
<dbReference type="InterPro" id="IPR016181">
    <property type="entry name" value="Acyl_CoA_acyltransferase"/>
</dbReference>
<protein>
    <submittedName>
        <fullName evidence="4">GNAT family N-acetyltransferase</fullName>
    </submittedName>
</protein>
<evidence type="ECO:0000259" key="3">
    <source>
        <dbReference type="PROSITE" id="PS51186"/>
    </source>
</evidence>
<evidence type="ECO:0000256" key="2">
    <source>
        <dbReference type="ARBA" id="ARBA00023315"/>
    </source>
</evidence>
<organism evidence="4 5">
    <name type="scientific">Cytobacillus praedii</name>
    <dbReference type="NCBI Taxonomy" id="1742358"/>
    <lineage>
        <taxon>Bacteria</taxon>
        <taxon>Bacillati</taxon>
        <taxon>Bacillota</taxon>
        <taxon>Bacilli</taxon>
        <taxon>Bacillales</taxon>
        <taxon>Bacillaceae</taxon>
        <taxon>Cytobacillus</taxon>
    </lineage>
</organism>
<name>A0A4R1AZG6_9BACI</name>
<evidence type="ECO:0000313" key="5">
    <source>
        <dbReference type="Proteomes" id="UP000293846"/>
    </source>
</evidence>
<keyword evidence="5" id="KW-1185">Reference proteome</keyword>
<dbReference type="CDD" id="cd04301">
    <property type="entry name" value="NAT_SF"/>
    <property type="match status" value="1"/>
</dbReference>
<dbReference type="OrthoDB" id="9776689at2"/>